<name>A0ABQ7GU25_DUNSA</name>
<feature type="compositionally biased region" description="Basic and acidic residues" evidence="1">
    <location>
        <begin position="1"/>
        <end position="11"/>
    </location>
</feature>
<accession>A0ABQ7GU25</accession>
<gene>
    <name evidence="2" type="ORF">DUNSADRAFT_3488</name>
</gene>
<sequence length="126" mass="14126">MQSKYLLEHRVAPAAAVPQKAEHKRQSSGTSLPFGPALAAFAVSALVVLPQPSTAAMQLPNKEADNDSPMIAELKRRSDEKREERAKERLDDYYRRNYKDYFEFINGGSRSPSSGAISEWLKQNSK</sequence>
<feature type="region of interest" description="Disordered" evidence="1">
    <location>
        <begin position="107"/>
        <end position="126"/>
    </location>
</feature>
<feature type="region of interest" description="Disordered" evidence="1">
    <location>
        <begin position="58"/>
        <end position="86"/>
    </location>
</feature>
<comment type="caution">
    <text evidence="2">The sequence shown here is derived from an EMBL/GenBank/DDBJ whole genome shotgun (WGS) entry which is preliminary data.</text>
</comment>
<organism evidence="2 3">
    <name type="scientific">Dunaliella salina</name>
    <name type="common">Green alga</name>
    <name type="synonym">Protococcus salinus</name>
    <dbReference type="NCBI Taxonomy" id="3046"/>
    <lineage>
        <taxon>Eukaryota</taxon>
        <taxon>Viridiplantae</taxon>
        <taxon>Chlorophyta</taxon>
        <taxon>core chlorophytes</taxon>
        <taxon>Chlorophyceae</taxon>
        <taxon>CS clade</taxon>
        <taxon>Chlamydomonadales</taxon>
        <taxon>Dunaliellaceae</taxon>
        <taxon>Dunaliella</taxon>
    </lineage>
</organism>
<evidence type="ECO:0000313" key="3">
    <source>
        <dbReference type="Proteomes" id="UP000815325"/>
    </source>
</evidence>
<feature type="compositionally biased region" description="Basic and acidic residues" evidence="1">
    <location>
        <begin position="73"/>
        <end position="86"/>
    </location>
</feature>
<evidence type="ECO:0000313" key="2">
    <source>
        <dbReference type="EMBL" id="KAF5838054.1"/>
    </source>
</evidence>
<evidence type="ECO:0000256" key="1">
    <source>
        <dbReference type="SAM" id="MobiDB-lite"/>
    </source>
</evidence>
<dbReference type="PANTHER" id="PTHR36327">
    <property type="entry name" value="UNNAMED PRODUCT"/>
    <property type="match status" value="1"/>
</dbReference>
<dbReference type="Proteomes" id="UP000815325">
    <property type="component" value="Unassembled WGS sequence"/>
</dbReference>
<protein>
    <submittedName>
        <fullName evidence="2">Uncharacterized protein</fullName>
    </submittedName>
</protein>
<dbReference type="PANTHER" id="PTHR36327:SF1">
    <property type="entry name" value="OS03G0731100 PROTEIN"/>
    <property type="match status" value="1"/>
</dbReference>
<keyword evidence="3" id="KW-1185">Reference proteome</keyword>
<reference evidence="2" key="1">
    <citation type="submission" date="2017-08" db="EMBL/GenBank/DDBJ databases">
        <authorList>
            <person name="Polle J.E."/>
            <person name="Barry K."/>
            <person name="Cushman J."/>
            <person name="Schmutz J."/>
            <person name="Tran D."/>
            <person name="Hathwaick L.T."/>
            <person name="Yim W.C."/>
            <person name="Jenkins J."/>
            <person name="Mckie-Krisberg Z.M."/>
            <person name="Prochnik S."/>
            <person name="Lindquist E."/>
            <person name="Dockter R.B."/>
            <person name="Adam C."/>
            <person name="Molina H."/>
            <person name="Bunkerborg J."/>
            <person name="Jin E."/>
            <person name="Buchheim M."/>
            <person name="Magnuson J."/>
        </authorList>
    </citation>
    <scope>NUCLEOTIDE SEQUENCE</scope>
    <source>
        <strain evidence="2">CCAP 19/18</strain>
    </source>
</reference>
<feature type="region of interest" description="Disordered" evidence="1">
    <location>
        <begin position="1"/>
        <end position="30"/>
    </location>
</feature>
<proteinExistence type="predicted"/>
<feature type="compositionally biased region" description="Polar residues" evidence="1">
    <location>
        <begin position="108"/>
        <end position="126"/>
    </location>
</feature>
<dbReference type="EMBL" id="MU069593">
    <property type="protein sequence ID" value="KAF5838054.1"/>
    <property type="molecule type" value="Genomic_DNA"/>
</dbReference>